<reference evidence="2 3" key="1">
    <citation type="submission" date="2017-05" db="EMBL/GenBank/DDBJ databases">
        <title>Full genome sequence of Pseudorhodoplanes sinuspersici.</title>
        <authorList>
            <person name="Dastgheib S.M.M."/>
            <person name="Shavandi M."/>
            <person name="Tirandaz H."/>
        </authorList>
    </citation>
    <scope>NUCLEOTIDE SEQUENCE [LARGE SCALE GENOMIC DNA]</scope>
    <source>
        <strain evidence="2 3">RIPI110</strain>
    </source>
</reference>
<dbReference type="STRING" id="1235591.CAK95_27810"/>
<evidence type="ECO:0000256" key="1">
    <source>
        <dbReference type="SAM" id="MobiDB-lite"/>
    </source>
</evidence>
<proteinExistence type="predicted"/>
<feature type="compositionally biased region" description="Basic and acidic residues" evidence="1">
    <location>
        <begin position="167"/>
        <end position="176"/>
    </location>
</feature>
<evidence type="ECO:0000313" key="2">
    <source>
        <dbReference type="EMBL" id="ARQ02495.1"/>
    </source>
</evidence>
<dbReference type="InterPro" id="IPR021736">
    <property type="entry name" value="DUF3305"/>
</dbReference>
<organism evidence="2 3">
    <name type="scientific">Pseudorhodoplanes sinuspersici</name>
    <dbReference type="NCBI Taxonomy" id="1235591"/>
    <lineage>
        <taxon>Bacteria</taxon>
        <taxon>Pseudomonadati</taxon>
        <taxon>Pseudomonadota</taxon>
        <taxon>Alphaproteobacteria</taxon>
        <taxon>Hyphomicrobiales</taxon>
        <taxon>Pseudorhodoplanes</taxon>
    </lineage>
</organism>
<protein>
    <submittedName>
        <fullName evidence="2">Molybdopterin-guanine dinucleotide biosynthesis protein A</fullName>
    </submittedName>
</protein>
<dbReference type="EMBL" id="CP021112">
    <property type="protein sequence ID" value="ARQ02495.1"/>
    <property type="molecule type" value="Genomic_DNA"/>
</dbReference>
<sequence length="176" mass="19459">MSTAFAQIPVGVVVARRKAASKWIDYTWQPVSILVGQPETMPWTKLSDDGDTAMFYAGGAVFELYRSETANYRDNLSGDNAVWVVLQPSVGDFPYDLIKVTADPTEGEAFASVGDNIVESLSMPENLRELVAAFIAEHHVEQPFFKRKRTEADPEALARHSPLYDMSKSKSDGPKS</sequence>
<dbReference type="KEGG" id="psin:CAK95_27810"/>
<name>A0A1W7A0E1_9HYPH</name>
<dbReference type="RefSeq" id="WP_086090926.1">
    <property type="nucleotide sequence ID" value="NZ_CP021112.1"/>
</dbReference>
<dbReference type="Pfam" id="PF11749">
    <property type="entry name" value="DUF3305"/>
    <property type="match status" value="1"/>
</dbReference>
<dbReference type="AlphaFoldDB" id="A0A1W7A0E1"/>
<feature type="region of interest" description="Disordered" evidence="1">
    <location>
        <begin position="150"/>
        <end position="176"/>
    </location>
</feature>
<gene>
    <name evidence="2" type="ORF">CAK95_27810</name>
</gene>
<accession>A0A1W7A0E1</accession>
<evidence type="ECO:0000313" key="3">
    <source>
        <dbReference type="Proteomes" id="UP000194137"/>
    </source>
</evidence>
<dbReference type="OrthoDB" id="7271084at2"/>
<dbReference type="Proteomes" id="UP000194137">
    <property type="component" value="Chromosome"/>
</dbReference>
<keyword evidence="3" id="KW-1185">Reference proteome</keyword>